<dbReference type="PANTHER" id="PTHR41775:SF1">
    <property type="entry name" value="PEPTIDASE M6-LIKE DOMAIN-CONTAINING PROTEIN"/>
    <property type="match status" value="1"/>
</dbReference>
<sequence>MIESLENFELDELGNPQIKSDAIPPVFSTAESPHRMLIIPVTYADKGFDRYSGEANADSKNQAYFDELLFDEDLQNPEPGTLTHYYYHQSKGQFLVSGEIFPMVTVDQPSDYYGKPVQNSDGQWRNDSRAEILVEDVLLQAYEQQPDFPWEDFDVWDPMDYDGDGVYNERDGYIDHFVLVFAGRGQSSCQSLFSLNQKFTPNAPGDLYEALSPEEQECAQRIWPHRFSLTKNNGKGPEVEGFVNRRGGVELKPGLWVYDYNMQSEYTEVSTFIHEFGHSIGLPDIYASQTSNSTASWDVMSSTASPVPQEMSIWSRMVLGWAKPCVIEPTMTGGSKVQSLYLKTMNDWSGNIDDSNAEGVCDAAMVILPPKIRELRMGPLAPNNGLQAAYTGQGNDLNNTLSRRFDLSDVVDQDVILELDAWFTIEADWDYLYVEASIDGENYQRLIPLDKNSPADTDSVMPSQRGHDGFGTIPGFTGRSGDMDGDGKVESTAGCRPDQEVALAEDRIGEDSVDPCSIPQWIHAAFDLSQYAGEEAVDLRFHYFADMAAVEDGALIDNVEISVLGFRDDFEAQTFQGWRVDGFSLSNGSHDLAVPHFYLLEYRDPYQEFASAYNYDSALAQPGFSFYRNAETGEIEAVDFAYRSGVLLWYYNGSYLWSQNEPAQFGSGNGFLLLVDSTPQEFELPLVSENYFKEEDGWRFYEFTEDAQPMLRQSYLDVMCFQRREAYFPVDLGIADRRYCDDSGSPAGPAGENLNWQGRPLRYSFSLINEVLPGADRQVYKSMGSLYDIRLGREGVSYRLYDRVLRNVHSGDAPFSLENFDNGIQFFRIENDTLVLDRASPFAGVSSFSDSESYMNPMLQFGSANIPNEGLNFQLALPDASAPAEAEVKVYFTWER</sequence>
<dbReference type="Proteomes" id="UP000228987">
    <property type="component" value="Unassembled WGS sequence"/>
</dbReference>
<dbReference type="EMBL" id="NVWI01000001">
    <property type="protein sequence ID" value="PCJ43849.1"/>
    <property type="molecule type" value="Genomic_DNA"/>
</dbReference>
<dbReference type="Pfam" id="PF05547">
    <property type="entry name" value="Peptidase_M6"/>
    <property type="match status" value="2"/>
</dbReference>
<dbReference type="InterPro" id="IPR008757">
    <property type="entry name" value="Peptidase_M6-like_domain"/>
</dbReference>
<name>A0A2A5CIZ8_9GAMM</name>
<dbReference type="GO" id="GO:0008233">
    <property type="term" value="F:peptidase activity"/>
    <property type="evidence" value="ECO:0007669"/>
    <property type="project" value="InterPro"/>
</dbReference>
<protein>
    <submittedName>
        <fullName evidence="2">Peptidase</fullName>
    </submittedName>
</protein>
<gene>
    <name evidence="2" type="ORF">COA71_00960</name>
</gene>
<comment type="caution">
    <text evidence="2">The sequence shown here is derived from an EMBL/GenBank/DDBJ whole genome shotgun (WGS) entry which is preliminary data.</text>
</comment>
<dbReference type="NCBIfam" id="TIGR03296">
    <property type="entry name" value="M6dom_TIGR03296"/>
    <property type="match status" value="1"/>
</dbReference>
<dbReference type="PANTHER" id="PTHR41775">
    <property type="entry name" value="SECRETED PROTEIN-RELATED"/>
    <property type="match status" value="1"/>
</dbReference>
<reference evidence="3" key="1">
    <citation type="submission" date="2017-08" db="EMBL/GenBank/DDBJ databases">
        <title>A dynamic microbial community with high functional redundancy inhabits the cold, oxic subseafloor aquifer.</title>
        <authorList>
            <person name="Tully B.J."/>
            <person name="Wheat C.G."/>
            <person name="Glazer B.T."/>
            <person name="Huber J.A."/>
        </authorList>
    </citation>
    <scope>NUCLEOTIDE SEQUENCE [LARGE SCALE GENOMIC DNA]</scope>
</reference>
<evidence type="ECO:0000313" key="2">
    <source>
        <dbReference type="EMBL" id="PCJ43849.1"/>
    </source>
</evidence>
<accession>A0A2A5CIZ8</accession>
<dbReference type="GO" id="GO:0006508">
    <property type="term" value="P:proteolysis"/>
    <property type="evidence" value="ECO:0007669"/>
    <property type="project" value="InterPro"/>
</dbReference>
<feature type="domain" description="Peptidase M6-like" evidence="1">
    <location>
        <begin position="220"/>
        <end position="303"/>
    </location>
</feature>
<feature type="domain" description="Peptidase M6-like" evidence="1">
    <location>
        <begin position="41"/>
        <end position="188"/>
    </location>
</feature>
<proteinExistence type="predicted"/>
<evidence type="ECO:0000259" key="1">
    <source>
        <dbReference type="Pfam" id="PF05547"/>
    </source>
</evidence>
<dbReference type="AlphaFoldDB" id="A0A2A5CIZ8"/>
<dbReference type="Pfam" id="PF20773">
    <property type="entry name" value="InhA-like_MAM"/>
    <property type="match status" value="2"/>
</dbReference>
<evidence type="ECO:0000313" key="3">
    <source>
        <dbReference type="Proteomes" id="UP000228987"/>
    </source>
</evidence>
<dbReference type="SUPFAM" id="SSF55486">
    <property type="entry name" value="Metalloproteases ('zincins'), catalytic domain"/>
    <property type="match status" value="1"/>
</dbReference>
<organism evidence="2 3">
    <name type="scientific">SAR86 cluster bacterium</name>
    <dbReference type="NCBI Taxonomy" id="2030880"/>
    <lineage>
        <taxon>Bacteria</taxon>
        <taxon>Pseudomonadati</taxon>
        <taxon>Pseudomonadota</taxon>
        <taxon>Gammaproteobacteria</taxon>
        <taxon>SAR86 cluster</taxon>
    </lineage>
</organism>